<gene>
    <name evidence="14" type="ORF">SAMN05444401_1322</name>
</gene>
<evidence type="ECO:0000256" key="2">
    <source>
        <dbReference type="ARBA" id="ARBA00004193"/>
    </source>
</evidence>
<dbReference type="PANTHER" id="PTHR30570:SF4">
    <property type="entry name" value="PHOSPHATE-BINDING PROTEIN PSTS 1"/>
    <property type="match status" value="1"/>
</dbReference>
<evidence type="ECO:0000256" key="9">
    <source>
        <dbReference type="ARBA" id="ARBA00023136"/>
    </source>
</evidence>
<keyword evidence="6 12" id="KW-1003">Cell membrane</keyword>
<evidence type="ECO:0000256" key="4">
    <source>
        <dbReference type="ARBA" id="ARBA00011529"/>
    </source>
</evidence>
<dbReference type="GO" id="GO:0005886">
    <property type="term" value="C:plasma membrane"/>
    <property type="evidence" value="ECO:0007669"/>
    <property type="project" value="UniProtKB-SubCell"/>
</dbReference>
<dbReference type="STRING" id="1121298.SAMN05444401_1322"/>
<evidence type="ECO:0000259" key="13">
    <source>
        <dbReference type="Pfam" id="PF12849"/>
    </source>
</evidence>
<dbReference type="NCBIfam" id="TIGR02136">
    <property type="entry name" value="ptsS_2"/>
    <property type="match status" value="1"/>
</dbReference>
<keyword evidence="10 12" id="KW-0564">Palmitate</keyword>
<evidence type="ECO:0000256" key="6">
    <source>
        <dbReference type="ARBA" id="ARBA00022475"/>
    </source>
</evidence>
<dbReference type="Gene3D" id="3.40.190.10">
    <property type="entry name" value="Periplasmic binding protein-like II"/>
    <property type="match status" value="2"/>
</dbReference>
<keyword evidence="8 12" id="KW-0732">Signal</keyword>
<sequence length="298" mass="31520">MLKTGMKAMILSLATVIVASSLIGCTSNTNEANKGKETKIEGSLTASGSTALQPLIEKAAENFKKKYPDASISVQGGGSGTGLTQVSQGSVDIGNSDVFAEEKLKPEQAKALVDHKVVAQGFAVVTSKDTGVKSLTKQQIQNIFSGKITNWKDVGGSDIAINVIHRPASSGTRATFIKTVLDGNKDLENDKIGTTQDSNGAVKTALISTKGSISYVGLSYLNSQEAKDALIGLSIDGVEPIKDNITTGKYAFYSWGHMYTKGEPNELAKAFLDYVSSSENKKLIEDLGYIPGAEMKVK</sequence>
<evidence type="ECO:0000256" key="8">
    <source>
        <dbReference type="ARBA" id="ARBA00022729"/>
    </source>
</evidence>
<keyword evidence="9" id="KW-0472">Membrane</keyword>
<keyword evidence="15" id="KW-1185">Reference proteome</keyword>
<evidence type="ECO:0000256" key="12">
    <source>
        <dbReference type="RuleBase" id="RU367119"/>
    </source>
</evidence>
<dbReference type="PROSITE" id="PS51257">
    <property type="entry name" value="PROKAR_LIPOPROTEIN"/>
    <property type="match status" value="1"/>
</dbReference>
<dbReference type="InterPro" id="IPR024370">
    <property type="entry name" value="PBP_domain"/>
</dbReference>
<comment type="subunit">
    <text evidence="4 12">The complex is composed of two ATP-binding proteins (PstB), two transmembrane proteins (PstC and PstA) and a solute-binding protein (PstS).</text>
</comment>
<keyword evidence="7 12" id="KW-0592">Phosphate transport</keyword>
<comment type="function">
    <text evidence="1">Part of the ABC transporter complex PstSACB involved in phosphate import.</text>
</comment>
<dbReference type="Pfam" id="PF12849">
    <property type="entry name" value="PBP_like_2"/>
    <property type="match status" value="1"/>
</dbReference>
<accession>A0A1M6D2S8</accession>
<dbReference type="GO" id="GO:0006817">
    <property type="term" value="P:phosphate ion transport"/>
    <property type="evidence" value="ECO:0007669"/>
    <property type="project" value="UniProtKB-UniRule"/>
</dbReference>
<dbReference type="InterPro" id="IPR050811">
    <property type="entry name" value="Phosphate_ABC_transporter"/>
</dbReference>
<dbReference type="OrthoDB" id="9790048at2"/>
<comment type="similarity">
    <text evidence="3 12">Belongs to the PstS family.</text>
</comment>
<keyword evidence="11 12" id="KW-0449">Lipoprotein</keyword>
<comment type="function">
    <text evidence="12">Involved in the system for phosphate transport across the cytoplasmic membrane.</text>
</comment>
<dbReference type="InterPro" id="IPR011862">
    <property type="entry name" value="Phos-bd"/>
</dbReference>
<comment type="subcellular location">
    <subcellularLocation>
        <location evidence="2 12">Cell membrane</location>
        <topology evidence="2 12">Lipid-anchor</topology>
    </subcellularLocation>
</comment>
<reference evidence="14 15" key="1">
    <citation type="submission" date="2016-11" db="EMBL/GenBank/DDBJ databases">
        <authorList>
            <person name="Jaros S."/>
            <person name="Januszkiewicz K."/>
            <person name="Wedrychowicz H."/>
        </authorList>
    </citation>
    <scope>NUCLEOTIDE SEQUENCE [LARGE SCALE GENOMIC DNA]</scope>
    <source>
        <strain evidence="14 15">DSM 21864</strain>
    </source>
</reference>
<dbReference type="PANTHER" id="PTHR30570">
    <property type="entry name" value="PERIPLASMIC PHOSPHATE BINDING COMPONENT OF PHOSPHATE ABC TRANSPORTER"/>
    <property type="match status" value="1"/>
</dbReference>
<evidence type="ECO:0000256" key="10">
    <source>
        <dbReference type="ARBA" id="ARBA00023139"/>
    </source>
</evidence>
<feature type="domain" description="PBP" evidence="13">
    <location>
        <begin position="38"/>
        <end position="279"/>
    </location>
</feature>
<dbReference type="EMBL" id="FQZO01000001">
    <property type="protein sequence ID" value="SHI67605.1"/>
    <property type="molecule type" value="Genomic_DNA"/>
</dbReference>
<organism evidence="14 15">
    <name type="scientific">Clostridium amylolyticum</name>
    <dbReference type="NCBI Taxonomy" id="1121298"/>
    <lineage>
        <taxon>Bacteria</taxon>
        <taxon>Bacillati</taxon>
        <taxon>Bacillota</taxon>
        <taxon>Clostridia</taxon>
        <taxon>Eubacteriales</taxon>
        <taxon>Clostridiaceae</taxon>
        <taxon>Clostridium</taxon>
    </lineage>
</organism>
<proteinExistence type="inferred from homology"/>
<dbReference type="CDD" id="cd13653">
    <property type="entry name" value="PBP2_phosphate_like_1"/>
    <property type="match status" value="1"/>
</dbReference>
<evidence type="ECO:0000256" key="1">
    <source>
        <dbReference type="ARBA" id="ARBA00002841"/>
    </source>
</evidence>
<evidence type="ECO:0000313" key="14">
    <source>
        <dbReference type="EMBL" id="SHI67605.1"/>
    </source>
</evidence>
<evidence type="ECO:0000256" key="3">
    <source>
        <dbReference type="ARBA" id="ARBA00008725"/>
    </source>
</evidence>
<feature type="signal peptide" evidence="12">
    <location>
        <begin position="1"/>
        <end position="19"/>
    </location>
</feature>
<evidence type="ECO:0000256" key="11">
    <source>
        <dbReference type="ARBA" id="ARBA00023288"/>
    </source>
</evidence>
<dbReference type="RefSeq" id="WP_073004782.1">
    <property type="nucleotide sequence ID" value="NZ_FQZO01000001.1"/>
</dbReference>
<dbReference type="SUPFAM" id="SSF53850">
    <property type="entry name" value="Periplasmic binding protein-like II"/>
    <property type="match status" value="1"/>
</dbReference>
<evidence type="ECO:0000313" key="15">
    <source>
        <dbReference type="Proteomes" id="UP000184080"/>
    </source>
</evidence>
<name>A0A1M6D2S8_9CLOT</name>
<dbReference type="Proteomes" id="UP000184080">
    <property type="component" value="Unassembled WGS sequence"/>
</dbReference>
<keyword evidence="5 12" id="KW-0813">Transport</keyword>
<dbReference type="GO" id="GO:0042301">
    <property type="term" value="F:phosphate ion binding"/>
    <property type="evidence" value="ECO:0007669"/>
    <property type="project" value="UniProtKB-UniRule"/>
</dbReference>
<protein>
    <recommendedName>
        <fullName evidence="12">Phosphate-binding protein</fullName>
    </recommendedName>
</protein>
<dbReference type="AlphaFoldDB" id="A0A1M6D2S8"/>
<evidence type="ECO:0000256" key="5">
    <source>
        <dbReference type="ARBA" id="ARBA00022448"/>
    </source>
</evidence>
<feature type="chain" id="PRO_5039742496" description="Phosphate-binding protein" evidence="12">
    <location>
        <begin position="20"/>
        <end position="298"/>
    </location>
</feature>
<evidence type="ECO:0000256" key="7">
    <source>
        <dbReference type="ARBA" id="ARBA00022592"/>
    </source>
</evidence>